<protein>
    <submittedName>
        <fullName evidence="1">Uncharacterized protein</fullName>
    </submittedName>
</protein>
<comment type="caution">
    <text evidence="1">The sequence shown here is derived from an EMBL/GenBank/DDBJ whole genome shotgun (WGS) entry which is preliminary data.</text>
</comment>
<dbReference type="AlphaFoldDB" id="A0A8J3EGX6"/>
<sequence>MRAQNLDTAPATGALIQFRALEKPLGQQCGLRGIDHTVKRGEVLAIIHEEGSGKTTPLR</sequence>
<evidence type="ECO:0000313" key="1">
    <source>
        <dbReference type="EMBL" id="GGG76423.1"/>
    </source>
</evidence>
<evidence type="ECO:0000313" key="2">
    <source>
        <dbReference type="Proteomes" id="UP000617145"/>
    </source>
</evidence>
<dbReference type="Proteomes" id="UP000617145">
    <property type="component" value="Unassembled WGS sequence"/>
</dbReference>
<gene>
    <name evidence="1" type="ORF">GCM10011415_26440</name>
</gene>
<reference evidence="1" key="2">
    <citation type="submission" date="2020-09" db="EMBL/GenBank/DDBJ databases">
        <authorList>
            <person name="Sun Q."/>
            <person name="Zhou Y."/>
        </authorList>
    </citation>
    <scope>NUCLEOTIDE SEQUENCE</scope>
    <source>
        <strain evidence="1">CGMCC 1.15762</strain>
    </source>
</reference>
<organism evidence="1 2">
    <name type="scientific">Salipiger pallidus</name>
    <dbReference type="NCBI Taxonomy" id="1775170"/>
    <lineage>
        <taxon>Bacteria</taxon>
        <taxon>Pseudomonadati</taxon>
        <taxon>Pseudomonadota</taxon>
        <taxon>Alphaproteobacteria</taxon>
        <taxon>Rhodobacterales</taxon>
        <taxon>Roseobacteraceae</taxon>
        <taxon>Salipiger</taxon>
    </lineage>
</organism>
<name>A0A8J3EGX6_9RHOB</name>
<dbReference type="RefSeq" id="WP_188790696.1">
    <property type="nucleotide sequence ID" value="NZ_BMJV01000005.1"/>
</dbReference>
<dbReference type="EMBL" id="BMJV01000005">
    <property type="protein sequence ID" value="GGG76423.1"/>
    <property type="molecule type" value="Genomic_DNA"/>
</dbReference>
<dbReference type="InterPro" id="IPR027417">
    <property type="entry name" value="P-loop_NTPase"/>
</dbReference>
<dbReference type="SUPFAM" id="SSF52540">
    <property type="entry name" value="P-loop containing nucleoside triphosphate hydrolases"/>
    <property type="match status" value="1"/>
</dbReference>
<keyword evidence="2" id="KW-1185">Reference proteome</keyword>
<accession>A0A8J3EGX6</accession>
<reference evidence="1" key="1">
    <citation type="journal article" date="2014" name="Int. J. Syst. Evol. Microbiol.">
        <title>Complete genome sequence of Corynebacterium casei LMG S-19264T (=DSM 44701T), isolated from a smear-ripened cheese.</title>
        <authorList>
            <consortium name="US DOE Joint Genome Institute (JGI-PGF)"/>
            <person name="Walter F."/>
            <person name="Albersmeier A."/>
            <person name="Kalinowski J."/>
            <person name="Ruckert C."/>
        </authorList>
    </citation>
    <scope>NUCLEOTIDE SEQUENCE</scope>
    <source>
        <strain evidence="1">CGMCC 1.15762</strain>
    </source>
</reference>
<proteinExistence type="predicted"/>
<dbReference type="Gene3D" id="3.40.50.300">
    <property type="entry name" value="P-loop containing nucleotide triphosphate hydrolases"/>
    <property type="match status" value="1"/>
</dbReference>